<keyword evidence="2" id="KW-1185">Reference proteome</keyword>
<evidence type="ECO:0000313" key="1">
    <source>
        <dbReference type="EMBL" id="QKZ03316.1"/>
    </source>
</evidence>
<dbReference type="InterPro" id="IPR007396">
    <property type="entry name" value="TR_PAI2-type"/>
</dbReference>
<gene>
    <name evidence="1" type="ORF">HWQ56_05760</name>
</gene>
<reference evidence="1 2" key="1">
    <citation type="submission" date="2020-06" db="EMBL/GenBank/DDBJ databases">
        <title>Pseudomonas eucalypticola sp. nov., an endophyte of Eucalyptus dunnii leaves with biocontrol ability of eucalyptus leaf blight.</title>
        <authorList>
            <person name="Liu Y."/>
            <person name="Song Z."/>
            <person name="Zeng H."/>
            <person name="Lu M."/>
            <person name="Wang X."/>
            <person name="Lian X."/>
            <person name="Zhang Q."/>
        </authorList>
    </citation>
    <scope>NUCLEOTIDE SEQUENCE [LARGE SCALE GENOMIC DNA]</scope>
    <source>
        <strain evidence="1 2">NP-1</strain>
    </source>
</reference>
<proteinExistence type="predicted"/>
<dbReference type="EMBL" id="CP056030">
    <property type="protein sequence ID" value="QKZ03316.1"/>
    <property type="molecule type" value="Genomic_DNA"/>
</dbReference>
<organism evidence="1 2">
    <name type="scientific">Pseudomonas eucalypticola</name>
    <dbReference type="NCBI Taxonomy" id="2599595"/>
    <lineage>
        <taxon>Bacteria</taxon>
        <taxon>Pseudomonadati</taxon>
        <taxon>Pseudomonadota</taxon>
        <taxon>Gammaproteobacteria</taxon>
        <taxon>Pseudomonadales</taxon>
        <taxon>Pseudomonadaceae</taxon>
        <taxon>Pseudomonas</taxon>
    </lineage>
</organism>
<dbReference type="InterPro" id="IPR012349">
    <property type="entry name" value="Split_barrel_FMN-bd"/>
</dbReference>
<dbReference type="AlphaFoldDB" id="A0A7D5D5K1"/>
<dbReference type="SUPFAM" id="SSF50475">
    <property type="entry name" value="FMN-binding split barrel"/>
    <property type="match status" value="1"/>
</dbReference>
<dbReference type="PANTHER" id="PTHR35802">
    <property type="entry name" value="PROTEASE SYNTHASE AND SPORULATION PROTEIN PAI 2"/>
    <property type="match status" value="1"/>
</dbReference>
<accession>A0A7D5D5K1</accession>
<dbReference type="PANTHER" id="PTHR35802:SF1">
    <property type="entry name" value="PROTEASE SYNTHASE AND SPORULATION PROTEIN PAI 2"/>
    <property type="match status" value="1"/>
</dbReference>
<dbReference type="Gene3D" id="2.30.110.10">
    <property type="entry name" value="Electron Transport, Fmn-binding Protein, Chain A"/>
    <property type="match status" value="1"/>
</dbReference>
<dbReference type="RefSeq" id="WP_158154804.1">
    <property type="nucleotide sequence ID" value="NZ_CP056030.1"/>
</dbReference>
<name>A0A7D5D5K1_9PSED</name>
<protein>
    <submittedName>
        <fullName evidence="1">FMN-binding negative transcriptional regulator</fullName>
    </submittedName>
</protein>
<dbReference type="Proteomes" id="UP000509568">
    <property type="component" value="Chromosome"/>
</dbReference>
<evidence type="ECO:0000313" key="2">
    <source>
        <dbReference type="Proteomes" id="UP000509568"/>
    </source>
</evidence>
<dbReference type="KEGG" id="pez:HWQ56_05760"/>
<sequence>MSLCPFHYQEHRSSDADLIGRFIDAFPLALITSSVAGKHHSSYIPLLRDHDQSLFGHADRRNPQFAGETFNAQIFFVGPNAYIPPEGYSSAQLPTWNYLAVHMQAQVQMVEDDRYALDILRRTAQAMGAQGSRYRVDEADPRVQNNLAHIVGLRLVPSEVEARFKLSQNKAQKDRDAALDWFLSGDLEQHRQLFEDLLRHTSGARE</sequence>
<dbReference type="Pfam" id="PF04299">
    <property type="entry name" value="FMN_bind_2"/>
    <property type="match status" value="1"/>
</dbReference>